<protein>
    <recommendedName>
        <fullName evidence="1">DUF559 domain-containing protein</fullName>
    </recommendedName>
</protein>
<evidence type="ECO:0000313" key="3">
    <source>
        <dbReference type="Proteomes" id="UP000623461"/>
    </source>
</evidence>
<name>A0ABQ2II45_9MICO</name>
<dbReference type="RefSeq" id="WP_052359032.1">
    <property type="nucleotide sequence ID" value="NZ_BMNZ01000011.1"/>
</dbReference>
<organism evidence="2 3">
    <name type="scientific">Terrabacter tumescens</name>
    <dbReference type="NCBI Taxonomy" id="60443"/>
    <lineage>
        <taxon>Bacteria</taxon>
        <taxon>Bacillati</taxon>
        <taxon>Actinomycetota</taxon>
        <taxon>Actinomycetes</taxon>
        <taxon>Micrococcales</taxon>
        <taxon>Intrasporangiaceae</taxon>
        <taxon>Terrabacter</taxon>
    </lineage>
</organism>
<evidence type="ECO:0000259" key="1">
    <source>
        <dbReference type="Pfam" id="PF04480"/>
    </source>
</evidence>
<evidence type="ECO:0000313" key="2">
    <source>
        <dbReference type="EMBL" id="GGN09049.1"/>
    </source>
</evidence>
<feature type="domain" description="DUF559" evidence="1">
    <location>
        <begin position="217"/>
        <end position="281"/>
    </location>
</feature>
<gene>
    <name evidence="2" type="ORF">GCM10009721_41110</name>
</gene>
<dbReference type="InterPro" id="IPR007569">
    <property type="entry name" value="DUF559"/>
</dbReference>
<dbReference type="Pfam" id="PF04480">
    <property type="entry name" value="DUF559"/>
    <property type="match status" value="1"/>
</dbReference>
<comment type="caution">
    <text evidence="2">The sequence shown here is derived from an EMBL/GenBank/DDBJ whole genome shotgun (WGS) entry which is preliminary data.</text>
</comment>
<accession>A0ABQ2II45</accession>
<dbReference type="Proteomes" id="UP000623461">
    <property type="component" value="Unassembled WGS sequence"/>
</dbReference>
<dbReference type="EMBL" id="BMNZ01000011">
    <property type="protein sequence ID" value="GGN09049.1"/>
    <property type="molecule type" value="Genomic_DNA"/>
</dbReference>
<reference evidence="3" key="1">
    <citation type="journal article" date="2019" name="Int. J. Syst. Evol. Microbiol.">
        <title>The Global Catalogue of Microorganisms (GCM) 10K type strain sequencing project: providing services to taxonomists for standard genome sequencing and annotation.</title>
        <authorList>
            <consortium name="The Broad Institute Genomics Platform"/>
            <consortium name="The Broad Institute Genome Sequencing Center for Infectious Disease"/>
            <person name="Wu L."/>
            <person name="Ma J."/>
        </authorList>
    </citation>
    <scope>NUCLEOTIDE SEQUENCE [LARGE SCALE GENOMIC DNA]</scope>
    <source>
        <strain evidence="3">JCM 1365</strain>
    </source>
</reference>
<proteinExistence type="predicted"/>
<dbReference type="Gene3D" id="3.40.960.10">
    <property type="entry name" value="VSR Endonuclease"/>
    <property type="match status" value="1"/>
</dbReference>
<keyword evidence="3" id="KW-1185">Reference proteome</keyword>
<sequence>MHAVKALVRLGGTATRRQLRLAVVHWRHIDAALDAGLIERTSHGHYCLAGTDAAQAAAHRLSGAASHTTAALHWGWKVRLASPDPHVTIRAKRSLPSGASDGVVLHWRDLDADDVFDGWVTNPVRAVIDCCLDLPFADALSVADSARRAGLRPSAVLARSAWLPMRQRDHVARVLAASDPRATGPFESSLRAIALGVPGLVVEPQTRIRYDGFFARVDLADEGLRIVLEADSHEFHTERKAFDRDCRRYNGLVARDWLVLRFTWEQVMFEPDVVRRAIEDVVALRRSQGLRRLRTGQVTGQKRQKTE</sequence>